<evidence type="ECO:0000313" key="1">
    <source>
        <dbReference type="EMBL" id="KAJ8635068.1"/>
    </source>
</evidence>
<reference evidence="1 2" key="1">
    <citation type="journal article" date="2022" name="Hortic Res">
        <title>A haplotype resolved chromosomal level avocado genome allows analysis of novel avocado genes.</title>
        <authorList>
            <person name="Nath O."/>
            <person name="Fletcher S.J."/>
            <person name="Hayward A."/>
            <person name="Shaw L.M."/>
            <person name="Masouleh A.K."/>
            <person name="Furtado A."/>
            <person name="Henry R.J."/>
            <person name="Mitter N."/>
        </authorList>
    </citation>
    <scope>NUCLEOTIDE SEQUENCE [LARGE SCALE GENOMIC DNA]</scope>
    <source>
        <strain evidence="2">cv. Hass</strain>
    </source>
</reference>
<keyword evidence="2" id="KW-1185">Reference proteome</keyword>
<name>A0ACC2LPH6_PERAE</name>
<evidence type="ECO:0000313" key="2">
    <source>
        <dbReference type="Proteomes" id="UP001234297"/>
    </source>
</evidence>
<gene>
    <name evidence="1" type="ORF">MRB53_009335</name>
</gene>
<sequence length="216" mass="24078">MASKKAPRPPSISTSPIMIASRWPLISYGTPSDGDPKLPGHCNLNPRPEYERDYLVVYNEYRKPVIPVGLLPPEKREAAVDGEWVEIFQWLDGKAARSVVFVGFGSECKLSRNEIYEIAHGLELSNLDLLWALRKPKWAVDDGSDALPPGFVSWTAGRGVPSEKGLALEVERDEDGTFQRDSIAKALKRVMVEEEGEPLRNKSREMMAIISSINTT</sequence>
<organism evidence="1 2">
    <name type="scientific">Persea americana</name>
    <name type="common">Avocado</name>
    <dbReference type="NCBI Taxonomy" id="3435"/>
    <lineage>
        <taxon>Eukaryota</taxon>
        <taxon>Viridiplantae</taxon>
        <taxon>Streptophyta</taxon>
        <taxon>Embryophyta</taxon>
        <taxon>Tracheophyta</taxon>
        <taxon>Spermatophyta</taxon>
        <taxon>Magnoliopsida</taxon>
        <taxon>Magnoliidae</taxon>
        <taxon>Laurales</taxon>
        <taxon>Lauraceae</taxon>
        <taxon>Persea</taxon>
    </lineage>
</organism>
<dbReference type="Proteomes" id="UP001234297">
    <property type="component" value="Chromosome 3"/>
</dbReference>
<dbReference type="EMBL" id="CM056811">
    <property type="protein sequence ID" value="KAJ8635068.1"/>
    <property type="molecule type" value="Genomic_DNA"/>
</dbReference>
<protein>
    <submittedName>
        <fullName evidence="1">Uncharacterized protein</fullName>
    </submittedName>
</protein>
<proteinExistence type="predicted"/>
<comment type="caution">
    <text evidence="1">The sequence shown here is derived from an EMBL/GenBank/DDBJ whole genome shotgun (WGS) entry which is preliminary data.</text>
</comment>
<accession>A0ACC2LPH6</accession>